<evidence type="ECO:0000313" key="5">
    <source>
        <dbReference type="EMBL" id="MFG1251001.1"/>
    </source>
</evidence>
<evidence type="ECO:0000313" key="6">
    <source>
        <dbReference type="Proteomes" id="UP001604043"/>
    </source>
</evidence>
<dbReference type="PANTHER" id="PTHR30328">
    <property type="entry name" value="TRANSCRIPTIONAL REPRESSOR"/>
    <property type="match status" value="1"/>
</dbReference>
<keyword evidence="1 2" id="KW-0238">DNA-binding</keyword>
<dbReference type="InterPro" id="IPR036271">
    <property type="entry name" value="Tet_transcr_reg_TetR-rel_C_sf"/>
</dbReference>
<dbReference type="Gene3D" id="1.10.357.10">
    <property type="entry name" value="Tetracycline Repressor, domain 2"/>
    <property type="match status" value="1"/>
</dbReference>
<feature type="region of interest" description="Disordered" evidence="3">
    <location>
        <begin position="211"/>
        <end position="248"/>
    </location>
</feature>
<keyword evidence="6" id="KW-1185">Reference proteome</keyword>
<evidence type="ECO:0000259" key="4">
    <source>
        <dbReference type="PROSITE" id="PS50977"/>
    </source>
</evidence>
<organism evidence="5 6">
    <name type="scientific">Xanthobacter aminoxidans</name>
    <dbReference type="NCBI Taxonomy" id="186280"/>
    <lineage>
        <taxon>Bacteria</taxon>
        <taxon>Pseudomonadati</taxon>
        <taxon>Pseudomonadota</taxon>
        <taxon>Alphaproteobacteria</taxon>
        <taxon>Hyphomicrobiales</taxon>
        <taxon>Xanthobacteraceae</taxon>
        <taxon>Xanthobacter</taxon>
    </lineage>
</organism>
<dbReference type="InterPro" id="IPR009057">
    <property type="entry name" value="Homeodomain-like_sf"/>
</dbReference>
<dbReference type="EMBL" id="JBAFUR010000001">
    <property type="protein sequence ID" value="MFG1251001.1"/>
    <property type="molecule type" value="Genomic_DNA"/>
</dbReference>
<dbReference type="Pfam" id="PF00440">
    <property type="entry name" value="TetR_N"/>
    <property type="match status" value="1"/>
</dbReference>
<feature type="DNA-binding region" description="H-T-H motif" evidence="2">
    <location>
        <begin position="34"/>
        <end position="53"/>
    </location>
</feature>
<dbReference type="PANTHER" id="PTHR30328:SF54">
    <property type="entry name" value="HTH-TYPE TRANSCRIPTIONAL REPRESSOR SCO4008"/>
    <property type="match status" value="1"/>
</dbReference>
<dbReference type="PROSITE" id="PS50977">
    <property type="entry name" value="HTH_TETR_2"/>
    <property type="match status" value="1"/>
</dbReference>
<dbReference type="SUPFAM" id="SSF46689">
    <property type="entry name" value="Homeodomain-like"/>
    <property type="match status" value="1"/>
</dbReference>
<reference evidence="5 6" key="1">
    <citation type="submission" date="2024-02" db="EMBL/GenBank/DDBJ databases">
        <title>Expansion and revision of Xanthobacter and proposal of Roseixanthobacter gen. nov.</title>
        <authorList>
            <person name="Soltysiak M.P.M."/>
            <person name="Jalihal A."/>
            <person name="Ory A."/>
            <person name="Chrisophersen C."/>
            <person name="Lee A.D."/>
            <person name="Boulton J."/>
            <person name="Springer M."/>
        </authorList>
    </citation>
    <scope>NUCLEOTIDE SEQUENCE [LARGE SCALE GENOMIC DNA]</scope>
    <source>
        <strain evidence="5 6">CB5</strain>
    </source>
</reference>
<dbReference type="Pfam" id="PF17938">
    <property type="entry name" value="TetR_C_29"/>
    <property type="match status" value="1"/>
</dbReference>
<comment type="caution">
    <text evidence="5">The sequence shown here is derived from an EMBL/GenBank/DDBJ whole genome shotgun (WGS) entry which is preliminary data.</text>
</comment>
<dbReference type="InterPro" id="IPR050109">
    <property type="entry name" value="HTH-type_TetR-like_transc_reg"/>
</dbReference>
<dbReference type="RefSeq" id="WP_394006637.1">
    <property type="nucleotide sequence ID" value="NZ_JBAFUR010000001.1"/>
</dbReference>
<dbReference type="PRINTS" id="PR00455">
    <property type="entry name" value="HTHTETR"/>
</dbReference>
<proteinExistence type="predicted"/>
<dbReference type="Proteomes" id="UP001604043">
    <property type="component" value="Unassembled WGS sequence"/>
</dbReference>
<evidence type="ECO:0000256" key="2">
    <source>
        <dbReference type="PROSITE-ProRule" id="PRU00335"/>
    </source>
</evidence>
<accession>A0ABW6ZD94</accession>
<feature type="domain" description="HTH tetR-type" evidence="4">
    <location>
        <begin position="11"/>
        <end position="71"/>
    </location>
</feature>
<evidence type="ECO:0000256" key="1">
    <source>
        <dbReference type="ARBA" id="ARBA00023125"/>
    </source>
</evidence>
<feature type="compositionally biased region" description="Basic residues" evidence="3">
    <location>
        <begin position="239"/>
        <end position="248"/>
    </location>
</feature>
<dbReference type="InterPro" id="IPR041474">
    <property type="entry name" value="NicS_C"/>
</dbReference>
<sequence length="248" mass="28006">MSEKPRKRDSIGTQDKILAAAQMEFARRGYDGARVDAIIARAKISKNLLYHHFSSKEELYVKVLERTYEAMRRRQEEIPLTGLEPVAAIRRLCDATFQTFIEEPEVIVMMNSENIHRGRHVAKSPIIRQLYSRLAGAVDAILREGERKGVFRPGVDAIDLYISISAMGYFYISNRFTLSMIFDRDLMRPDFLEQHRKTIIDMTLAYLTEGAPNPPADGGEAPQGASGNAMPKPEIAAPGRRKRVIAKV</sequence>
<dbReference type="InterPro" id="IPR001647">
    <property type="entry name" value="HTH_TetR"/>
</dbReference>
<dbReference type="SUPFAM" id="SSF48498">
    <property type="entry name" value="Tetracyclin repressor-like, C-terminal domain"/>
    <property type="match status" value="1"/>
</dbReference>
<evidence type="ECO:0000256" key="3">
    <source>
        <dbReference type="SAM" id="MobiDB-lite"/>
    </source>
</evidence>
<name>A0ABW6ZD94_9HYPH</name>
<protein>
    <submittedName>
        <fullName evidence="5">TetR/AcrR family transcriptional regulator</fullName>
    </submittedName>
</protein>
<gene>
    <name evidence="5" type="ORF">V5F30_02215</name>
</gene>